<dbReference type="Gene3D" id="3.30.420.40">
    <property type="match status" value="1"/>
</dbReference>
<dbReference type="InterPro" id="IPR043129">
    <property type="entry name" value="ATPase_NBD"/>
</dbReference>
<evidence type="ECO:0000313" key="2">
    <source>
        <dbReference type="Proteomes" id="UP000240608"/>
    </source>
</evidence>
<dbReference type="SUPFAM" id="SSF53067">
    <property type="entry name" value="Actin-like ATPase domain"/>
    <property type="match status" value="1"/>
</dbReference>
<gene>
    <name evidence="1" type="ORF">C9994_16680</name>
</gene>
<proteinExistence type="predicted"/>
<comment type="caution">
    <text evidence="1">The sequence shown here is derived from an EMBL/GenBank/DDBJ whole genome shotgun (WGS) entry which is preliminary data.</text>
</comment>
<dbReference type="AlphaFoldDB" id="A0A2T4DAL9"/>
<dbReference type="EMBL" id="PYVU01000553">
    <property type="protein sequence ID" value="PTB90828.1"/>
    <property type="molecule type" value="Genomic_DNA"/>
</dbReference>
<feature type="non-terminal residue" evidence="1">
    <location>
        <position position="133"/>
    </location>
</feature>
<accession>A0A2T4DAL9</accession>
<evidence type="ECO:0000313" key="1">
    <source>
        <dbReference type="EMBL" id="PTB90828.1"/>
    </source>
</evidence>
<protein>
    <submittedName>
        <fullName evidence="1">Rod shape-determining protein</fullName>
    </submittedName>
</protein>
<dbReference type="Pfam" id="PF06723">
    <property type="entry name" value="MreB_Mbl"/>
    <property type="match status" value="1"/>
</dbReference>
<sequence length="133" mass="15047">MGLLDFLTKTIGIDPGSQNLRLIHNDELIFNETAELSINPETNKVTGYGNQSIHTEPNVIIKPVNTVIADFHGFEHLLRGSIKRALNQRTWIMTNYSMYFSMPMSATEVEKRAYRDSGEHAGAKEVFIIHQPC</sequence>
<dbReference type="Proteomes" id="UP000240608">
    <property type="component" value="Unassembled WGS sequence"/>
</dbReference>
<reference evidence="1 2" key="1">
    <citation type="submission" date="2018-03" db="EMBL/GenBank/DDBJ databases">
        <title>Cross-interface Injection: A General Nanoliter Liquid Handling Method Applied to Single Cells Genome Amplification Automated Nanoliter Liquid Handling Applied to Single Cell Multiple Displacement Amplification.</title>
        <authorList>
            <person name="Yun J."/>
            <person name="Xu P."/>
            <person name="Xu J."/>
            <person name="Dai X."/>
            <person name="Wang Y."/>
            <person name="Zheng X."/>
            <person name="Cao C."/>
            <person name="Yi Q."/>
            <person name="Zhu Y."/>
            <person name="Wang L."/>
            <person name="Dong Z."/>
            <person name="Huang Y."/>
            <person name="Huang L."/>
            <person name="Du W."/>
        </authorList>
    </citation>
    <scope>NUCLEOTIDE SEQUENCE [LARGE SCALE GENOMIC DNA]</scope>
    <source>
        <strain evidence="1 2">Z-D1-2</strain>
    </source>
</reference>
<organism evidence="1 2">
    <name type="scientific">Marivirga lumbricoides</name>
    <dbReference type="NCBI Taxonomy" id="1046115"/>
    <lineage>
        <taxon>Bacteria</taxon>
        <taxon>Pseudomonadati</taxon>
        <taxon>Bacteroidota</taxon>
        <taxon>Cytophagia</taxon>
        <taxon>Cytophagales</taxon>
        <taxon>Marivirgaceae</taxon>
        <taxon>Marivirga</taxon>
    </lineage>
</organism>
<dbReference type="InterPro" id="IPR056546">
    <property type="entry name" value="MreB_MamK-like"/>
</dbReference>
<name>A0A2T4DAL9_9BACT</name>